<name>A0A120FI89_9BRAD</name>
<evidence type="ECO:0000313" key="1">
    <source>
        <dbReference type="EMBL" id="KWV47150.1"/>
    </source>
</evidence>
<protein>
    <submittedName>
        <fullName evidence="1">Uncharacterized protein</fullName>
    </submittedName>
</protein>
<reference evidence="1 2" key="1">
    <citation type="submission" date="2015-11" db="EMBL/GenBank/DDBJ databases">
        <title>Draft Genome Sequence of the Strain BR 10303 (Bradyrhizobium sp.) isolated from nodules of Centrolobium paraense.</title>
        <authorList>
            <person name="Zelli J.E."/>
            <person name="Simoes-Araujo J.L."/>
            <person name="Barauna A.C."/>
            <person name="Silva K."/>
        </authorList>
    </citation>
    <scope>NUCLEOTIDE SEQUENCE [LARGE SCALE GENOMIC DNA]</scope>
    <source>
        <strain evidence="1 2">BR 10303</strain>
    </source>
</reference>
<sequence>MERDGLFAGWMRDNAVGAVIVRPDRYIFAAAADADELNRLVGQLLQTFNAGRASLEPTRVTS</sequence>
<dbReference type="EMBL" id="LNCU01000114">
    <property type="protein sequence ID" value="KWV47150.1"/>
    <property type="molecule type" value="Genomic_DNA"/>
</dbReference>
<proteinExistence type="predicted"/>
<comment type="caution">
    <text evidence="1">The sequence shown here is derived from an EMBL/GenBank/DDBJ whole genome shotgun (WGS) entry which is preliminary data.</text>
</comment>
<organism evidence="1 2">
    <name type="scientific">Bradyrhizobium macuxiense</name>
    <dbReference type="NCBI Taxonomy" id="1755647"/>
    <lineage>
        <taxon>Bacteria</taxon>
        <taxon>Pseudomonadati</taxon>
        <taxon>Pseudomonadota</taxon>
        <taxon>Alphaproteobacteria</taxon>
        <taxon>Hyphomicrobiales</taxon>
        <taxon>Nitrobacteraceae</taxon>
        <taxon>Bradyrhizobium</taxon>
    </lineage>
</organism>
<evidence type="ECO:0000313" key="2">
    <source>
        <dbReference type="Proteomes" id="UP000057737"/>
    </source>
</evidence>
<dbReference type="Proteomes" id="UP000057737">
    <property type="component" value="Unassembled WGS sequence"/>
</dbReference>
<keyword evidence="2" id="KW-1185">Reference proteome</keyword>
<accession>A0A120FI89</accession>
<dbReference type="AlphaFoldDB" id="A0A120FI89"/>
<gene>
    <name evidence="1" type="ORF">AS156_19995</name>
</gene>